<evidence type="ECO:0000256" key="4">
    <source>
        <dbReference type="ARBA" id="ARBA00022840"/>
    </source>
</evidence>
<keyword evidence="4" id="KW-0067">ATP-binding</keyword>
<evidence type="ECO:0000256" key="1">
    <source>
        <dbReference type="ARBA" id="ARBA00022598"/>
    </source>
</evidence>
<gene>
    <name evidence="7" type="ORF">LtaPh_2525300</name>
</gene>
<dbReference type="GO" id="GO:0016874">
    <property type="term" value="F:ligase activity"/>
    <property type="evidence" value="ECO:0007669"/>
    <property type="project" value="UniProtKB-KW"/>
</dbReference>
<evidence type="ECO:0000313" key="7">
    <source>
        <dbReference type="EMBL" id="GET89349.1"/>
    </source>
</evidence>
<comment type="caution">
    <text evidence="7">The sequence shown here is derived from an EMBL/GenBank/DDBJ whole genome shotgun (WGS) entry which is preliminary data.</text>
</comment>
<dbReference type="SUPFAM" id="SSF52440">
    <property type="entry name" value="PreATP-grasp domain"/>
    <property type="match status" value="1"/>
</dbReference>
<feature type="domain" description="Glutathionylspermidine synthase pre-ATP-grasp-like" evidence="6">
    <location>
        <begin position="45"/>
        <end position="147"/>
    </location>
</feature>
<dbReference type="VEuPathDB" id="TriTrypDB:LtaPh_2525300"/>
<accession>A0A640KPG3</accession>
<organism evidence="7 8">
    <name type="scientific">Leishmania tarentolae</name>
    <name type="common">Sauroleishmania tarentolae</name>
    <dbReference type="NCBI Taxonomy" id="5689"/>
    <lineage>
        <taxon>Eukaryota</taxon>
        <taxon>Discoba</taxon>
        <taxon>Euglenozoa</taxon>
        <taxon>Kinetoplastea</taxon>
        <taxon>Metakinetoplastina</taxon>
        <taxon>Trypanosomatida</taxon>
        <taxon>Trypanosomatidae</taxon>
        <taxon>Leishmaniinae</taxon>
        <taxon>Leishmania</taxon>
        <taxon>lizard Leishmania</taxon>
    </lineage>
</organism>
<sequence length="150" mass="16737">MLSFAGKVDFHTKLCAKLTNFRYRDSALANATPLFMPCDHTIIVDGGGAEVLMVWKTWWWGTVLRQHSRHRSTPDLVSAPTLSDILLNNNICVIEPLYKAVIGSNVLLPFMYALASDHEHLLAADFVSKKVILSHYHISKPINGRAGHIS</sequence>
<reference evidence="7" key="1">
    <citation type="submission" date="2019-11" db="EMBL/GenBank/DDBJ databases">
        <title>Leishmania tarentolae CDS.</title>
        <authorList>
            <person name="Goto Y."/>
            <person name="Yamagishi J."/>
        </authorList>
    </citation>
    <scope>NUCLEOTIDE SEQUENCE [LARGE SCALE GENOMIC DNA]</scope>
    <source>
        <strain evidence="7">Parrot Tar II</strain>
    </source>
</reference>
<dbReference type="OrthoDB" id="64566at2759"/>
<dbReference type="InterPro" id="IPR005494">
    <property type="entry name" value="GSPS_pre-ATP-grasp-like_dom"/>
</dbReference>
<dbReference type="InterPro" id="IPR016185">
    <property type="entry name" value="PreATP-grasp_dom_sf"/>
</dbReference>
<name>A0A640KPG3_LEITA</name>
<evidence type="ECO:0000313" key="8">
    <source>
        <dbReference type="Proteomes" id="UP000419144"/>
    </source>
</evidence>
<keyword evidence="3" id="KW-0547">Nucleotide-binding</keyword>
<keyword evidence="5" id="KW-0460">Magnesium</keyword>
<dbReference type="EMBL" id="BLBS01000034">
    <property type="protein sequence ID" value="GET89349.1"/>
    <property type="molecule type" value="Genomic_DNA"/>
</dbReference>
<evidence type="ECO:0000256" key="3">
    <source>
        <dbReference type="ARBA" id="ARBA00022741"/>
    </source>
</evidence>
<dbReference type="Proteomes" id="UP000419144">
    <property type="component" value="Unassembled WGS sequence"/>
</dbReference>
<proteinExistence type="predicted"/>
<dbReference type="GO" id="GO:0005524">
    <property type="term" value="F:ATP binding"/>
    <property type="evidence" value="ECO:0007669"/>
    <property type="project" value="UniProtKB-KW"/>
</dbReference>
<keyword evidence="2" id="KW-0479">Metal-binding</keyword>
<keyword evidence="1" id="KW-0436">Ligase</keyword>
<dbReference type="GO" id="GO:0046872">
    <property type="term" value="F:metal ion binding"/>
    <property type="evidence" value="ECO:0007669"/>
    <property type="project" value="UniProtKB-KW"/>
</dbReference>
<evidence type="ECO:0000256" key="2">
    <source>
        <dbReference type="ARBA" id="ARBA00022723"/>
    </source>
</evidence>
<evidence type="ECO:0000259" key="6">
    <source>
        <dbReference type="Pfam" id="PF03738"/>
    </source>
</evidence>
<keyword evidence="8" id="KW-1185">Reference proteome</keyword>
<evidence type="ECO:0000256" key="5">
    <source>
        <dbReference type="ARBA" id="ARBA00022842"/>
    </source>
</evidence>
<dbReference type="Pfam" id="PF03738">
    <property type="entry name" value="GSP_synth"/>
    <property type="match status" value="1"/>
</dbReference>
<protein>
    <submittedName>
        <fullName evidence="7">Glutathionylspermidine synthase, putative</fullName>
    </submittedName>
</protein>
<dbReference type="AlphaFoldDB" id="A0A640KPG3"/>